<feature type="chain" id="PRO_5039894489" description="Carboxypeptidase regulatory-like domain-containing protein" evidence="1">
    <location>
        <begin position="28"/>
        <end position="706"/>
    </location>
</feature>
<evidence type="ECO:0000313" key="2">
    <source>
        <dbReference type="EMBL" id="ABQ70471.1"/>
    </source>
</evidence>
<dbReference type="Proteomes" id="UP000001989">
    <property type="component" value="Chromosome"/>
</dbReference>
<keyword evidence="1" id="KW-0732">Signal</keyword>
<sequence>MKRFVSVAAMAGALAVASASFVLTTGAALPPTLAPTMLPATAPDAIVGSVTGPRGPEAGIWVIAETRDLPTRFIKIVVTDDQGRFVLPELPKARYRIWARGYGLVDTDREPASPGARVTLRARAAADPAEAAKAYPANYWYAMLKAPLAPAFGGEAGRRQSFMATAKFCLVCHQIGNEVMRDPADNSLEGWHQRIRQARDKGDPAMGDLAQGYANAMQVTMASLGPAGPRMYADWTARIGKGALPAEQPRRPSGIERNVVISIWDWGGPTFNHDLIATDPRHPDLNAGGPVFGVEPHVGRLTMVDPNTSEARLLDIPDGRRHPMLVTLDRRGRVWFPSYGPQFLKEHVADTPPPKAECAAEWVDPAGKNFIVAPRVEYLRMYDPARNRFTSVPMCLDRRAKAAPDTYKALFFTSDTVITWIDPDQWDRTGDAARATGWCPVVLPTAGRRRRATDLDPGQWTLLGEPSDPKRDTRIAGHFVFRARPHPTDGSIWFTATRDFPGGIVRLVPGDRPPYSCRSEYYEPPRRPDGSYAGYSPMNVDFDSRGRVWVALISGGVAQFDRSKCRTRSGPGATGQQCPQAWSFRRLPGPRLAGSEETADFNYGLVVDHADVSGLGRDSVIVSGGNSDSLVALSRRSQAPIVMRVPYPRGFYAREISARRDRPGAGWKGGGLWASYNSITVWHGEDADSGNPGLVKFQIRPDPLAR</sequence>
<gene>
    <name evidence="2" type="ordered locus">Swit_4130</name>
</gene>
<evidence type="ECO:0000313" key="3">
    <source>
        <dbReference type="Proteomes" id="UP000001989"/>
    </source>
</evidence>
<keyword evidence="3" id="KW-1185">Reference proteome</keyword>
<protein>
    <recommendedName>
        <fullName evidence="4">Carboxypeptidase regulatory-like domain-containing protein</fullName>
    </recommendedName>
</protein>
<dbReference type="KEGG" id="swi:Swit_4130"/>
<proteinExistence type="predicted"/>
<accession>A0A9J9HF07</accession>
<evidence type="ECO:0000256" key="1">
    <source>
        <dbReference type="SAM" id="SignalP"/>
    </source>
</evidence>
<name>A0A9J9HF07_RHIWR</name>
<dbReference type="AlphaFoldDB" id="A0A9J9HF07"/>
<organism evidence="2 3">
    <name type="scientific">Rhizorhabdus wittichii (strain DSM 6014 / CCUG 31198 / JCM 15750 / NBRC 105917 / EY 4224 / RW1)</name>
    <name type="common">Sphingomonas wittichii</name>
    <dbReference type="NCBI Taxonomy" id="392499"/>
    <lineage>
        <taxon>Bacteria</taxon>
        <taxon>Pseudomonadati</taxon>
        <taxon>Pseudomonadota</taxon>
        <taxon>Alphaproteobacteria</taxon>
        <taxon>Sphingomonadales</taxon>
        <taxon>Sphingomonadaceae</taxon>
        <taxon>Rhizorhabdus</taxon>
    </lineage>
</organism>
<evidence type="ECO:0008006" key="4">
    <source>
        <dbReference type="Google" id="ProtNLM"/>
    </source>
</evidence>
<dbReference type="EMBL" id="CP000699">
    <property type="protein sequence ID" value="ABQ70471.1"/>
    <property type="molecule type" value="Genomic_DNA"/>
</dbReference>
<reference evidence="2 3" key="1">
    <citation type="journal article" date="2010" name="J. Bacteriol.">
        <title>Genome sequence of the dioxin-mineralizing bacterium Sphingomonas wittichii RW1.</title>
        <authorList>
            <person name="Miller T.R."/>
            <person name="Delcher A.L."/>
            <person name="Salzberg S.L."/>
            <person name="Saunders E."/>
            <person name="Detter J.C."/>
            <person name="Halden R.U."/>
        </authorList>
    </citation>
    <scope>NUCLEOTIDE SEQUENCE [LARGE SCALE GENOMIC DNA]</scope>
    <source>
        <strain evidence="3">DSM 6014 / CCUG 31198 / JCM 15750 / NBRC 105917 / EY 4224 / RW1</strain>
    </source>
</reference>
<dbReference type="SUPFAM" id="SSF63829">
    <property type="entry name" value="Calcium-dependent phosphotriesterase"/>
    <property type="match status" value="1"/>
</dbReference>
<feature type="signal peptide" evidence="1">
    <location>
        <begin position="1"/>
        <end position="27"/>
    </location>
</feature>